<accession>A0A327YQ92</accession>
<organism evidence="2 3">
    <name type="scientific">Salipiger aestuarii</name>
    <dbReference type="NCBI Taxonomy" id="568098"/>
    <lineage>
        <taxon>Bacteria</taxon>
        <taxon>Pseudomonadati</taxon>
        <taxon>Pseudomonadota</taxon>
        <taxon>Alphaproteobacteria</taxon>
        <taxon>Rhodobacterales</taxon>
        <taxon>Roseobacteraceae</taxon>
        <taxon>Salipiger</taxon>
    </lineage>
</organism>
<evidence type="ECO:0000313" key="3">
    <source>
        <dbReference type="Proteomes" id="UP000249165"/>
    </source>
</evidence>
<evidence type="ECO:0000256" key="1">
    <source>
        <dbReference type="SAM" id="MobiDB-lite"/>
    </source>
</evidence>
<comment type="caution">
    <text evidence="2">The sequence shown here is derived from an EMBL/GenBank/DDBJ whole genome shotgun (WGS) entry which is preliminary data.</text>
</comment>
<name>A0A327YQ92_9RHOB</name>
<dbReference type="RefSeq" id="WP_111549666.1">
    <property type="nucleotide sequence ID" value="NZ_LIGK01000001.1"/>
</dbReference>
<protein>
    <submittedName>
        <fullName evidence="2">Uncharacterized protein</fullName>
    </submittedName>
</protein>
<keyword evidence="3" id="KW-1185">Reference proteome</keyword>
<dbReference type="OrthoDB" id="7868545at2"/>
<dbReference type="EMBL" id="QLMG01000003">
    <property type="protein sequence ID" value="RAK21855.1"/>
    <property type="molecule type" value="Genomic_DNA"/>
</dbReference>
<dbReference type="AlphaFoldDB" id="A0A327YQ92"/>
<gene>
    <name evidence="2" type="ORF">ATI53_100311</name>
</gene>
<feature type="region of interest" description="Disordered" evidence="1">
    <location>
        <begin position="89"/>
        <end position="124"/>
    </location>
</feature>
<proteinExistence type="predicted"/>
<reference evidence="2 3" key="1">
    <citation type="submission" date="2018-06" db="EMBL/GenBank/DDBJ databases">
        <title>Genomic Encyclopedia of Archaeal and Bacterial Type Strains, Phase II (KMG-II): from individual species to whole genera.</title>
        <authorList>
            <person name="Goeker M."/>
        </authorList>
    </citation>
    <scope>NUCLEOTIDE SEQUENCE [LARGE SCALE GENOMIC DNA]</scope>
    <source>
        <strain evidence="2 3">DSM 22011</strain>
    </source>
</reference>
<evidence type="ECO:0000313" key="2">
    <source>
        <dbReference type="EMBL" id="RAK21855.1"/>
    </source>
</evidence>
<dbReference type="Proteomes" id="UP000249165">
    <property type="component" value="Unassembled WGS sequence"/>
</dbReference>
<sequence>MTQTMYGVVLWADRQEHKAVIWCEDQGDLALYPDTESNLHAGVSLDAGDLIQFDMRQDRNLRFARNPRLLAQKHCPELAEVLQKVDTTRVRSAPRRTTGRPEGNVVPFPAQKLLPGTLRASQAG</sequence>